<comment type="similarity">
    <text evidence="1">Belongs to the amidase family.</text>
</comment>
<dbReference type="Proteomes" id="UP000183988">
    <property type="component" value="Unassembled WGS sequence"/>
</dbReference>
<dbReference type="InterPro" id="IPR036928">
    <property type="entry name" value="AS_sf"/>
</dbReference>
<proteinExistence type="inferred from homology"/>
<evidence type="ECO:0000259" key="2">
    <source>
        <dbReference type="Pfam" id="PF01425"/>
    </source>
</evidence>
<evidence type="ECO:0000256" key="1">
    <source>
        <dbReference type="ARBA" id="ARBA00009199"/>
    </source>
</evidence>
<evidence type="ECO:0000313" key="3">
    <source>
        <dbReference type="EMBL" id="SHF94390.1"/>
    </source>
</evidence>
<dbReference type="AlphaFoldDB" id="A0A1M5FS69"/>
<dbReference type="SUPFAM" id="SSF75304">
    <property type="entry name" value="Amidase signature (AS) enzymes"/>
    <property type="match status" value="1"/>
</dbReference>
<dbReference type="InterPro" id="IPR023631">
    <property type="entry name" value="Amidase_dom"/>
</dbReference>
<dbReference type="PANTHER" id="PTHR11895:SF7">
    <property type="entry name" value="GLUTAMYL-TRNA(GLN) AMIDOTRANSFERASE SUBUNIT A, MITOCHONDRIAL"/>
    <property type="match status" value="1"/>
</dbReference>
<dbReference type="Gene3D" id="3.90.1300.10">
    <property type="entry name" value="Amidase signature (AS) domain"/>
    <property type="match status" value="1"/>
</dbReference>
<dbReference type="InterPro" id="IPR020556">
    <property type="entry name" value="Amidase_CS"/>
</dbReference>
<dbReference type="EMBL" id="FQVW01000010">
    <property type="protein sequence ID" value="SHF94390.1"/>
    <property type="molecule type" value="Genomic_DNA"/>
</dbReference>
<dbReference type="Pfam" id="PF01425">
    <property type="entry name" value="Amidase"/>
    <property type="match status" value="1"/>
</dbReference>
<evidence type="ECO:0000313" key="4">
    <source>
        <dbReference type="Proteomes" id="UP000183988"/>
    </source>
</evidence>
<gene>
    <name evidence="3" type="ORF">SAMN05216225_10102</name>
</gene>
<dbReference type="InterPro" id="IPR000120">
    <property type="entry name" value="Amidase"/>
</dbReference>
<dbReference type="PANTHER" id="PTHR11895">
    <property type="entry name" value="TRANSAMIDASE"/>
    <property type="match status" value="1"/>
</dbReference>
<keyword evidence="4" id="KW-1185">Reference proteome</keyword>
<reference evidence="3 4" key="1">
    <citation type="submission" date="2016-11" db="EMBL/GenBank/DDBJ databases">
        <authorList>
            <person name="Jaros S."/>
            <person name="Januszkiewicz K."/>
            <person name="Wedrychowicz H."/>
        </authorList>
    </citation>
    <scope>NUCLEOTIDE SEQUENCE [LARGE SCALE GENOMIC DNA]</scope>
    <source>
        <strain evidence="3 4">IBRC-M 10683</strain>
    </source>
</reference>
<sequence length="492" mass="53662">MVFEYKKYDGLGLAELIRNKEVTPKEVRVMALQEMEQKNGELNAVIHQFGKQPDEQLANGIFTGVPMLTKNISQESKGHPMTSGSKVLADYIAKEDSEFVRQVKRTGVSIIGQTNVPEFALLGVTEPVHNGPTRNPWNTEYTPGGSSGGSAAAVAAGIVPIAGANDGGGSIRIPGAFCGLFGLKPTRGRAPVGPDRGRVWQGASVDHILSRSVRDSAAMLDQYQHDRANAFMAPPFDGSYLEASRTPMKKSLKIAFTTTSPIGTEVDAECKDAVMNTVKLLESLGHNIVEKEAPVDGKRIANSYMMLYFAEVATTLSAIEDMIGRKVTFKDVEPTTWILGLLGKAVNAEEFLTSLKYWDEAAIQMENFHDEYDFYITPTTAFPPSKIGELDPTQFEKRLIRTIGGLGLGGTLKKTGFVDQLANKSLERTPFTQLANLTGQPAMTLPMHLTKDGLPVGVQVIARRGREDLLLQLAGQLEETDLWIDVTKNPTY</sequence>
<feature type="domain" description="Amidase" evidence="2">
    <location>
        <begin position="53"/>
        <end position="471"/>
    </location>
</feature>
<dbReference type="GO" id="GO:0003824">
    <property type="term" value="F:catalytic activity"/>
    <property type="evidence" value="ECO:0007669"/>
    <property type="project" value="InterPro"/>
</dbReference>
<accession>A0A1M5FS69</accession>
<organism evidence="3 4">
    <name type="scientific">Ornithinibacillus halophilus</name>
    <dbReference type="NCBI Taxonomy" id="930117"/>
    <lineage>
        <taxon>Bacteria</taxon>
        <taxon>Bacillati</taxon>
        <taxon>Bacillota</taxon>
        <taxon>Bacilli</taxon>
        <taxon>Bacillales</taxon>
        <taxon>Bacillaceae</taxon>
        <taxon>Ornithinibacillus</taxon>
    </lineage>
</organism>
<protein>
    <submittedName>
        <fullName evidence="3">Amidase</fullName>
    </submittedName>
</protein>
<dbReference type="PROSITE" id="PS00571">
    <property type="entry name" value="AMIDASES"/>
    <property type="match status" value="1"/>
</dbReference>
<dbReference type="STRING" id="930117.SAMN05216225_10102"/>
<name>A0A1M5FS69_9BACI</name>